<sequence>MGFRNTRFCAAIFGPPLLRHGRWSEFGKSRPLAFVLASFES</sequence>
<keyword evidence="2" id="KW-1185">Reference proteome</keyword>
<organism evidence="1 2">
    <name type="scientific">Gossypium tomentosum</name>
    <name type="common">Hawaiian cotton</name>
    <name type="synonym">Gossypium sandvicense</name>
    <dbReference type="NCBI Taxonomy" id="34277"/>
    <lineage>
        <taxon>Eukaryota</taxon>
        <taxon>Viridiplantae</taxon>
        <taxon>Streptophyta</taxon>
        <taxon>Embryophyta</taxon>
        <taxon>Tracheophyta</taxon>
        <taxon>Spermatophyta</taxon>
        <taxon>Magnoliopsida</taxon>
        <taxon>eudicotyledons</taxon>
        <taxon>Gunneridae</taxon>
        <taxon>Pentapetalae</taxon>
        <taxon>rosids</taxon>
        <taxon>malvids</taxon>
        <taxon>Malvales</taxon>
        <taxon>Malvaceae</taxon>
        <taxon>Malvoideae</taxon>
        <taxon>Gossypium</taxon>
    </lineage>
</organism>
<dbReference type="EMBL" id="CM017617">
    <property type="protein sequence ID" value="TYI13926.1"/>
    <property type="molecule type" value="Genomic_DNA"/>
</dbReference>
<dbReference type="Proteomes" id="UP000322667">
    <property type="component" value="Chromosome A08"/>
</dbReference>
<evidence type="ECO:0000313" key="2">
    <source>
        <dbReference type="Proteomes" id="UP000322667"/>
    </source>
</evidence>
<gene>
    <name evidence="1" type="ORF">ES332_A08G092700v1</name>
</gene>
<proteinExistence type="predicted"/>
<accession>A0A5D2PDH0</accession>
<protein>
    <submittedName>
        <fullName evidence="1">Uncharacterized protein</fullName>
    </submittedName>
</protein>
<dbReference type="AlphaFoldDB" id="A0A5D2PDH0"/>
<name>A0A5D2PDH0_GOSTO</name>
<evidence type="ECO:0000313" key="1">
    <source>
        <dbReference type="EMBL" id="TYI13926.1"/>
    </source>
</evidence>
<reference evidence="1 2" key="1">
    <citation type="submission" date="2019-07" db="EMBL/GenBank/DDBJ databases">
        <title>WGS assembly of Gossypium tomentosum.</title>
        <authorList>
            <person name="Chen Z.J."/>
            <person name="Sreedasyam A."/>
            <person name="Ando A."/>
            <person name="Song Q."/>
            <person name="De L."/>
            <person name="Hulse-Kemp A."/>
            <person name="Ding M."/>
            <person name="Ye W."/>
            <person name="Kirkbride R."/>
            <person name="Jenkins J."/>
            <person name="Plott C."/>
            <person name="Lovell J."/>
            <person name="Lin Y.-M."/>
            <person name="Vaughn R."/>
            <person name="Liu B."/>
            <person name="Li W."/>
            <person name="Simpson S."/>
            <person name="Scheffler B."/>
            <person name="Saski C."/>
            <person name="Grover C."/>
            <person name="Hu G."/>
            <person name="Conover J."/>
            <person name="Carlson J."/>
            <person name="Shu S."/>
            <person name="Boston L."/>
            <person name="Williams M."/>
            <person name="Peterson D."/>
            <person name="Mcgee K."/>
            <person name="Jones D."/>
            <person name="Wendel J."/>
            <person name="Stelly D."/>
            <person name="Grimwood J."/>
            <person name="Schmutz J."/>
        </authorList>
    </citation>
    <scope>NUCLEOTIDE SEQUENCE [LARGE SCALE GENOMIC DNA]</scope>
    <source>
        <strain evidence="1">7179.01</strain>
    </source>
</reference>